<organism evidence="9 10">
    <name type="scientific">Banduia mediterranea</name>
    <dbReference type="NCBI Taxonomy" id="3075609"/>
    <lineage>
        <taxon>Bacteria</taxon>
        <taxon>Pseudomonadati</taxon>
        <taxon>Pseudomonadota</taxon>
        <taxon>Gammaproteobacteria</taxon>
        <taxon>Nevskiales</taxon>
        <taxon>Algiphilaceae</taxon>
        <taxon>Banduia</taxon>
    </lineage>
</organism>
<evidence type="ECO:0000256" key="2">
    <source>
        <dbReference type="ARBA" id="ARBA00005811"/>
    </source>
</evidence>
<evidence type="ECO:0000256" key="7">
    <source>
        <dbReference type="RuleBase" id="RU003879"/>
    </source>
</evidence>
<evidence type="ECO:0000256" key="8">
    <source>
        <dbReference type="SAM" id="Phobius"/>
    </source>
</evidence>
<sequence>MNGSTVRARIVLPPRRRHAIPLTSLVDVVFILLFFFMLASSYLDWRAFPMSLAGDSGDAAAPVGHTLTIARDGALLDGEIVNAEQLRERLRGRAAPVVVVPEGGVPLQSLVEWLDRLKLWGVNASLARPAAS</sequence>
<keyword evidence="4 7" id="KW-0812">Transmembrane</keyword>
<dbReference type="Proteomes" id="UP001254608">
    <property type="component" value="Unassembled WGS sequence"/>
</dbReference>
<evidence type="ECO:0000256" key="5">
    <source>
        <dbReference type="ARBA" id="ARBA00022989"/>
    </source>
</evidence>
<evidence type="ECO:0000256" key="4">
    <source>
        <dbReference type="ARBA" id="ARBA00022692"/>
    </source>
</evidence>
<keyword evidence="7" id="KW-0813">Transport</keyword>
<comment type="caution">
    <text evidence="9">The sequence shown here is derived from an EMBL/GenBank/DDBJ whole genome shotgun (WGS) entry which is preliminary data.</text>
</comment>
<gene>
    <name evidence="9" type="ORF">RM530_01810</name>
</gene>
<feature type="transmembrane region" description="Helical" evidence="8">
    <location>
        <begin position="20"/>
        <end position="43"/>
    </location>
</feature>
<accession>A0ABU2WDZ6</accession>
<dbReference type="EMBL" id="JAVRIC010000002">
    <property type="protein sequence ID" value="MDT0496103.1"/>
    <property type="molecule type" value="Genomic_DNA"/>
</dbReference>
<proteinExistence type="inferred from homology"/>
<keyword evidence="3" id="KW-1003">Cell membrane</keyword>
<dbReference type="Pfam" id="PF02472">
    <property type="entry name" value="ExbD"/>
    <property type="match status" value="1"/>
</dbReference>
<reference evidence="9 10" key="1">
    <citation type="submission" date="2023-09" db="EMBL/GenBank/DDBJ databases">
        <authorList>
            <person name="Rey-Velasco X."/>
        </authorList>
    </citation>
    <scope>NUCLEOTIDE SEQUENCE [LARGE SCALE GENOMIC DNA]</scope>
    <source>
        <strain evidence="9 10">W345</strain>
    </source>
</reference>
<evidence type="ECO:0000313" key="10">
    <source>
        <dbReference type="Proteomes" id="UP001254608"/>
    </source>
</evidence>
<dbReference type="RefSeq" id="WP_311363495.1">
    <property type="nucleotide sequence ID" value="NZ_JAVRIC010000002.1"/>
</dbReference>
<keyword evidence="5 8" id="KW-1133">Transmembrane helix</keyword>
<comment type="subcellular location">
    <subcellularLocation>
        <location evidence="1">Cell membrane</location>
        <topology evidence="1">Single-pass membrane protein</topology>
    </subcellularLocation>
    <subcellularLocation>
        <location evidence="7">Cell membrane</location>
        <topology evidence="7">Single-pass type II membrane protein</topology>
    </subcellularLocation>
</comment>
<keyword evidence="7" id="KW-0653">Protein transport</keyword>
<keyword evidence="6 8" id="KW-0472">Membrane</keyword>
<evidence type="ECO:0000313" key="9">
    <source>
        <dbReference type="EMBL" id="MDT0496103.1"/>
    </source>
</evidence>
<keyword evidence="10" id="KW-1185">Reference proteome</keyword>
<evidence type="ECO:0000256" key="6">
    <source>
        <dbReference type="ARBA" id="ARBA00023136"/>
    </source>
</evidence>
<comment type="similarity">
    <text evidence="2 7">Belongs to the ExbD/TolR family.</text>
</comment>
<dbReference type="InterPro" id="IPR003400">
    <property type="entry name" value="ExbD"/>
</dbReference>
<name>A0ABU2WDZ6_9GAMM</name>
<evidence type="ECO:0000256" key="1">
    <source>
        <dbReference type="ARBA" id="ARBA00004162"/>
    </source>
</evidence>
<evidence type="ECO:0000256" key="3">
    <source>
        <dbReference type="ARBA" id="ARBA00022475"/>
    </source>
</evidence>
<protein>
    <submittedName>
        <fullName evidence="9">Biopolymer transporter ExbD</fullName>
    </submittedName>
</protein>